<comment type="caution">
    <text evidence="1">The sequence shown here is derived from an EMBL/GenBank/DDBJ whole genome shotgun (WGS) entry which is preliminary data.</text>
</comment>
<dbReference type="EMBL" id="LAZR01005494">
    <property type="protein sequence ID" value="KKM99473.1"/>
    <property type="molecule type" value="Genomic_DNA"/>
</dbReference>
<reference evidence="1" key="1">
    <citation type="journal article" date="2015" name="Nature">
        <title>Complex archaea that bridge the gap between prokaryotes and eukaryotes.</title>
        <authorList>
            <person name="Spang A."/>
            <person name="Saw J.H."/>
            <person name="Jorgensen S.L."/>
            <person name="Zaremba-Niedzwiedzka K."/>
            <person name="Martijn J."/>
            <person name="Lind A.E."/>
            <person name="van Eijk R."/>
            <person name="Schleper C."/>
            <person name="Guy L."/>
            <person name="Ettema T.J."/>
        </authorList>
    </citation>
    <scope>NUCLEOTIDE SEQUENCE</scope>
</reference>
<proteinExistence type="predicted"/>
<feature type="non-terminal residue" evidence="1">
    <location>
        <position position="35"/>
    </location>
</feature>
<dbReference type="AlphaFoldDB" id="A0A0F9M1F5"/>
<accession>A0A0F9M1F5</accession>
<organism evidence="1">
    <name type="scientific">marine sediment metagenome</name>
    <dbReference type="NCBI Taxonomy" id="412755"/>
    <lineage>
        <taxon>unclassified sequences</taxon>
        <taxon>metagenomes</taxon>
        <taxon>ecological metagenomes</taxon>
    </lineage>
</organism>
<sequence>MFSKAHGRIVEALNLLPGMEPDVAHQVATALTIDT</sequence>
<gene>
    <name evidence="1" type="ORF">LCGC14_1147450</name>
</gene>
<evidence type="ECO:0000313" key="1">
    <source>
        <dbReference type="EMBL" id="KKM99473.1"/>
    </source>
</evidence>
<name>A0A0F9M1F5_9ZZZZ</name>
<protein>
    <submittedName>
        <fullName evidence="1">Uncharacterized protein</fullName>
    </submittedName>
</protein>